<evidence type="ECO:0000313" key="2">
    <source>
        <dbReference type="EMBL" id="EPE31022.1"/>
    </source>
</evidence>
<gene>
    <name evidence="2" type="ORF">GLAREA_03989</name>
</gene>
<dbReference type="EMBL" id="KE145363">
    <property type="protein sequence ID" value="EPE31022.1"/>
    <property type="molecule type" value="Genomic_DNA"/>
</dbReference>
<keyword evidence="3" id="KW-1185">Reference proteome</keyword>
<dbReference type="RefSeq" id="XP_008082433.1">
    <property type="nucleotide sequence ID" value="XM_008084242.1"/>
</dbReference>
<sequence length="127" mass="13916">MNLGDSKSKRHESKEVICKPASQETRAVRFISSLVIDDNPPGTFSKSNDFGNSDDYIAPTELKIETDPPHVARNIRDTAKDMVASRDGGRIARNSEKAGGRYTTISKPTCTRTEQISVLCNKIGSCL</sequence>
<dbReference type="Proteomes" id="UP000016922">
    <property type="component" value="Unassembled WGS sequence"/>
</dbReference>
<dbReference type="KEGG" id="glz:GLAREA_03989"/>
<name>S3CXF4_GLAL2</name>
<feature type="region of interest" description="Disordered" evidence="1">
    <location>
        <begin position="1"/>
        <end position="20"/>
    </location>
</feature>
<dbReference type="HOGENOM" id="CLU_1970776_0_0_1"/>
<dbReference type="GeneID" id="19463044"/>
<reference evidence="2 3" key="1">
    <citation type="journal article" date="2013" name="BMC Genomics">
        <title>Genomics-driven discovery of the pneumocandin biosynthetic gene cluster in the fungus Glarea lozoyensis.</title>
        <authorList>
            <person name="Chen L."/>
            <person name="Yue Q."/>
            <person name="Zhang X."/>
            <person name="Xiang M."/>
            <person name="Wang C."/>
            <person name="Li S."/>
            <person name="Che Y."/>
            <person name="Ortiz-Lopez F.J."/>
            <person name="Bills G.F."/>
            <person name="Liu X."/>
            <person name="An Z."/>
        </authorList>
    </citation>
    <scope>NUCLEOTIDE SEQUENCE [LARGE SCALE GENOMIC DNA]</scope>
    <source>
        <strain evidence="3">ATCC 20868 / MF5171</strain>
    </source>
</reference>
<proteinExistence type="predicted"/>
<accession>S3CXF4</accession>
<organism evidence="2 3">
    <name type="scientific">Glarea lozoyensis (strain ATCC 20868 / MF5171)</name>
    <dbReference type="NCBI Taxonomy" id="1116229"/>
    <lineage>
        <taxon>Eukaryota</taxon>
        <taxon>Fungi</taxon>
        <taxon>Dikarya</taxon>
        <taxon>Ascomycota</taxon>
        <taxon>Pezizomycotina</taxon>
        <taxon>Leotiomycetes</taxon>
        <taxon>Helotiales</taxon>
        <taxon>Helotiaceae</taxon>
        <taxon>Glarea</taxon>
    </lineage>
</organism>
<evidence type="ECO:0000256" key="1">
    <source>
        <dbReference type="SAM" id="MobiDB-lite"/>
    </source>
</evidence>
<evidence type="ECO:0000313" key="3">
    <source>
        <dbReference type="Proteomes" id="UP000016922"/>
    </source>
</evidence>
<dbReference type="AlphaFoldDB" id="S3CXF4"/>
<protein>
    <submittedName>
        <fullName evidence="2">Uncharacterized protein</fullName>
    </submittedName>
</protein>